<dbReference type="Gene3D" id="2.60.40.1400">
    <property type="entry name" value="G protein-activated inward rectifier potassium channel 1"/>
    <property type="match status" value="1"/>
</dbReference>
<keyword evidence="9 13" id="KW-0472">Membrane</keyword>
<dbReference type="InterPro" id="IPR016449">
    <property type="entry name" value="K_chnl_inward-rec_Kir"/>
</dbReference>
<dbReference type="InterPro" id="IPR036282">
    <property type="entry name" value="Glutathione-S-Trfase_C_sf"/>
</dbReference>
<evidence type="ECO:0000256" key="2">
    <source>
        <dbReference type="ARBA" id="ARBA00022448"/>
    </source>
</evidence>
<keyword evidence="5 11" id="KW-0851">Voltage-gated channel</keyword>
<keyword evidence="2 11" id="KW-0813">Transport</keyword>
<keyword evidence="3 11" id="KW-0633">Potassium transport</keyword>
<dbReference type="SUPFAM" id="SSF81296">
    <property type="entry name" value="E set domains"/>
    <property type="match status" value="1"/>
</dbReference>
<evidence type="ECO:0000256" key="7">
    <source>
        <dbReference type="ARBA" id="ARBA00022989"/>
    </source>
</evidence>
<feature type="region of interest" description="Disordered" evidence="12">
    <location>
        <begin position="306"/>
        <end position="334"/>
    </location>
</feature>
<evidence type="ECO:0000256" key="10">
    <source>
        <dbReference type="ARBA" id="ARBA00023303"/>
    </source>
</evidence>
<dbReference type="InterPro" id="IPR041647">
    <property type="entry name" value="IRK_C"/>
</dbReference>
<dbReference type="Pfam" id="PF17655">
    <property type="entry name" value="IRK_C"/>
    <property type="match status" value="1"/>
</dbReference>
<feature type="transmembrane region" description="Helical" evidence="13">
    <location>
        <begin position="54"/>
        <end position="81"/>
    </location>
</feature>
<dbReference type="PANTHER" id="PTHR11767">
    <property type="entry name" value="INWARD RECTIFIER POTASSIUM CHANNEL"/>
    <property type="match status" value="1"/>
</dbReference>
<evidence type="ECO:0000313" key="15">
    <source>
        <dbReference type="EMBL" id="CAE0704305.1"/>
    </source>
</evidence>
<dbReference type="Proteomes" id="UP000789595">
    <property type="component" value="Unassembled WGS sequence"/>
</dbReference>
<dbReference type="InterPro" id="IPR014756">
    <property type="entry name" value="Ig_E-set"/>
</dbReference>
<evidence type="ECO:0000256" key="4">
    <source>
        <dbReference type="ARBA" id="ARBA00022692"/>
    </source>
</evidence>
<evidence type="ECO:0000256" key="3">
    <source>
        <dbReference type="ARBA" id="ARBA00022538"/>
    </source>
</evidence>
<evidence type="ECO:0000256" key="9">
    <source>
        <dbReference type="ARBA" id="ARBA00023136"/>
    </source>
</evidence>
<evidence type="ECO:0000259" key="14">
    <source>
        <dbReference type="Pfam" id="PF17655"/>
    </source>
</evidence>
<name>A0A7S4A5E5_9STRA</name>
<feature type="compositionally biased region" description="Basic and acidic residues" evidence="12">
    <location>
        <begin position="320"/>
        <end position="331"/>
    </location>
</feature>
<dbReference type="Gene3D" id="1.10.287.70">
    <property type="match status" value="1"/>
</dbReference>
<feature type="transmembrane region" description="Helical" evidence="13">
    <location>
        <begin position="127"/>
        <end position="149"/>
    </location>
</feature>
<evidence type="ECO:0000256" key="12">
    <source>
        <dbReference type="SAM" id="MobiDB-lite"/>
    </source>
</evidence>
<evidence type="ECO:0000313" key="17">
    <source>
        <dbReference type="Proteomes" id="UP000789595"/>
    </source>
</evidence>
<comment type="similarity">
    <text evidence="11">Belongs to the inward rectifier-type potassium channel (TC 1.A.2.1) family.</text>
</comment>
<dbReference type="EMBL" id="CAKKNE010000003">
    <property type="protein sequence ID" value="CAH0371497.1"/>
    <property type="molecule type" value="Genomic_DNA"/>
</dbReference>
<keyword evidence="10 11" id="KW-0407">Ion channel</keyword>
<evidence type="ECO:0000256" key="5">
    <source>
        <dbReference type="ARBA" id="ARBA00022882"/>
    </source>
</evidence>
<evidence type="ECO:0000256" key="1">
    <source>
        <dbReference type="ARBA" id="ARBA00004141"/>
    </source>
</evidence>
<dbReference type="GO" id="GO:0005242">
    <property type="term" value="F:inward rectifier potassium channel activity"/>
    <property type="evidence" value="ECO:0007669"/>
    <property type="project" value="InterPro"/>
</dbReference>
<organism evidence="15">
    <name type="scientific">Pelagomonas calceolata</name>
    <dbReference type="NCBI Taxonomy" id="35677"/>
    <lineage>
        <taxon>Eukaryota</taxon>
        <taxon>Sar</taxon>
        <taxon>Stramenopiles</taxon>
        <taxon>Ochrophyta</taxon>
        <taxon>Pelagophyceae</taxon>
        <taxon>Pelagomonadales</taxon>
        <taxon>Pelagomonadaceae</taxon>
        <taxon>Pelagomonas</taxon>
    </lineage>
</organism>
<feature type="domain" description="Inward rectifier potassium channel C-terminal" evidence="14">
    <location>
        <begin position="159"/>
        <end position="248"/>
    </location>
</feature>
<dbReference type="InterPro" id="IPR013518">
    <property type="entry name" value="K_chnl_inward-rec_Kir_cyto"/>
</dbReference>
<reference evidence="16" key="2">
    <citation type="submission" date="2021-11" db="EMBL/GenBank/DDBJ databases">
        <authorList>
            <consortium name="Genoscope - CEA"/>
            <person name="William W."/>
        </authorList>
    </citation>
    <scope>NUCLEOTIDE SEQUENCE</scope>
</reference>
<dbReference type="PANTHER" id="PTHR11767:SF102">
    <property type="entry name" value="INWARDLY RECTIFYING POTASSIUM CHANNEL 1, ISOFORM F"/>
    <property type="match status" value="1"/>
</dbReference>
<accession>A0A7S4A5E5</accession>
<keyword evidence="4 11" id="KW-0812">Transmembrane</keyword>
<dbReference type="GO" id="GO:0034702">
    <property type="term" value="C:monoatomic ion channel complex"/>
    <property type="evidence" value="ECO:0007669"/>
    <property type="project" value="UniProtKB-KW"/>
</dbReference>
<evidence type="ECO:0000256" key="13">
    <source>
        <dbReference type="SAM" id="Phobius"/>
    </source>
</evidence>
<evidence type="ECO:0000256" key="11">
    <source>
        <dbReference type="RuleBase" id="RU003822"/>
    </source>
</evidence>
<dbReference type="AlphaFoldDB" id="A0A7S4A5E5"/>
<keyword evidence="17" id="KW-1185">Reference proteome</keyword>
<dbReference type="SUPFAM" id="SSF52833">
    <property type="entry name" value="Thioredoxin-like"/>
    <property type="match status" value="1"/>
</dbReference>
<dbReference type="SUPFAM" id="SSF81324">
    <property type="entry name" value="Voltage-gated potassium channels"/>
    <property type="match status" value="1"/>
</dbReference>
<comment type="subcellular location">
    <subcellularLocation>
        <location evidence="1 11">Membrane</location>
        <topology evidence="1 11">Multi-pass membrane protein</topology>
    </subcellularLocation>
</comment>
<dbReference type="GO" id="GO:0005886">
    <property type="term" value="C:plasma membrane"/>
    <property type="evidence" value="ECO:0007669"/>
    <property type="project" value="TreeGrafter"/>
</dbReference>
<keyword evidence="6 11" id="KW-0630">Potassium</keyword>
<keyword evidence="8 11" id="KW-0406">Ion transport</keyword>
<dbReference type="OrthoDB" id="273257at2759"/>
<gene>
    <name evidence="15" type="ORF">PCAL00307_LOCUS19753</name>
    <name evidence="16" type="ORF">PECAL_3P14430</name>
</gene>
<protein>
    <recommendedName>
        <fullName evidence="14">Inward rectifier potassium channel C-terminal domain-containing protein</fullName>
    </recommendedName>
</protein>
<dbReference type="EMBL" id="HBIW01022900">
    <property type="protein sequence ID" value="CAE0704305.1"/>
    <property type="molecule type" value="Transcribed_RNA"/>
</dbReference>
<reference evidence="15" key="1">
    <citation type="submission" date="2021-01" db="EMBL/GenBank/DDBJ databases">
        <authorList>
            <person name="Corre E."/>
            <person name="Pelletier E."/>
            <person name="Niang G."/>
            <person name="Scheremetjew M."/>
            <person name="Finn R."/>
            <person name="Kale V."/>
            <person name="Holt S."/>
            <person name="Cochrane G."/>
            <person name="Meng A."/>
            <person name="Brown T."/>
            <person name="Cohen L."/>
        </authorList>
    </citation>
    <scope>NUCLEOTIDE SEQUENCE</scope>
    <source>
        <strain evidence="15">CCMP1756</strain>
    </source>
</reference>
<sequence>MSRVTPSDSWQRARSKTAAITAFKRPVRPVATGSRVSQKLSGSYIYFLVLERSWYYAVTLALGLYVISIVVCALLATTARLANTQRDLEEDLDVVAPRWEKCLRFAAAHVLTMSWGSVVPVDRWSHVLSWLQIALGLLVNVFVFSVVVAKFQAPQSDLVWSQGCVILSRDGVPHLLMRVGNLRCHTLYSPRIRLTLLRRHVTQEGESYFRRDDLSVDQPATMSGIHTVAHSISADSPLRELHASGALQGSLKGAGEALLIHAVVQAFDNVYGGDLSATHTYGKGSLLEGAFADMIRSEGGRTTIDWDNFNATRPLGSPVRDADPEPPEPRPGRPYISCGSARASYGTGGALDGGAPRSALEPYCPYSTRLCLLLAEGGVDFTMVKIDLTAVQGWYSAAFKPGDAPAMWGTPGGKSVSDGWVGGSKECRDRAVAEHEGVRLANEARASVSEAEVAAFGETLIFGGLAPRIAGSTHPKGSKVAAFMLKKTLGVETATALLARDDKDEAMDEARGLCRDRLKVALRDVSKLLAAAEGQGGFLGGQDPDPSDINLGGAVYTVKALLDSGLAADGKMTPELERYLERWCRRDSWLKVYGTGQLFNAVIVRSFANKLCTVAPDVCSPDSVREACDKARRLDPRYQALLQTNTKACTPLGGDDDGAICI</sequence>
<dbReference type="GO" id="GO:0034765">
    <property type="term" value="P:regulation of monoatomic ion transmembrane transport"/>
    <property type="evidence" value="ECO:0007669"/>
    <property type="project" value="TreeGrafter"/>
</dbReference>
<dbReference type="GO" id="GO:1990573">
    <property type="term" value="P:potassium ion import across plasma membrane"/>
    <property type="evidence" value="ECO:0007669"/>
    <property type="project" value="TreeGrafter"/>
</dbReference>
<evidence type="ECO:0000313" key="16">
    <source>
        <dbReference type="EMBL" id="CAH0371497.1"/>
    </source>
</evidence>
<dbReference type="SUPFAM" id="SSF47616">
    <property type="entry name" value="GST C-terminal domain-like"/>
    <property type="match status" value="1"/>
</dbReference>
<evidence type="ECO:0000256" key="8">
    <source>
        <dbReference type="ARBA" id="ARBA00023065"/>
    </source>
</evidence>
<proteinExistence type="inferred from homology"/>
<keyword evidence="7 13" id="KW-1133">Transmembrane helix</keyword>
<dbReference type="InterPro" id="IPR036249">
    <property type="entry name" value="Thioredoxin-like_sf"/>
</dbReference>
<evidence type="ECO:0000256" key="6">
    <source>
        <dbReference type="ARBA" id="ARBA00022958"/>
    </source>
</evidence>